<name>A0A3M6URX5_POCDA</name>
<feature type="chain" id="PRO_5017852383" description="Phospholipase B-like" evidence="7">
    <location>
        <begin position="22"/>
        <end position="495"/>
    </location>
</feature>
<evidence type="ECO:0000256" key="4">
    <source>
        <dbReference type="ARBA" id="ARBA00022963"/>
    </source>
</evidence>
<dbReference type="GO" id="GO:0009395">
    <property type="term" value="P:phospholipid catabolic process"/>
    <property type="evidence" value="ECO:0007669"/>
    <property type="project" value="TreeGrafter"/>
</dbReference>
<comment type="similarity">
    <text evidence="1 7">Belongs to the phospholipase B-like family.</text>
</comment>
<gene>
    <name evidence="8" type="ORF">pdam_00019260</name>
</gene>
<keyword evidence="5 7" id="KW-0443">Lipid metabolism</keyword>
<dbReference type="EC" id="3.1.1.-" evidence="7"/>
<keyword evidence="4 7" id="KW-0442">Lipid degradation</keyword>
<comment type="function">
    <text evidence="7">Putative phospholipase.</text>
</comment>
<evidence type="ECO:0000256" key="2">
    <source>
        <dbReference type="ARBA" id="ARBA00022729"/>
    </source>
</evidence>
<keyword evidence="9" id="KW-1185">Reference proteome</keyword>
<evidence type="ECO:0000256" key="5">
    <source>
        <dbReference type="ARBA" id="ARBA00023098"/>
    </source>
</evidence>
<proteinExistence type="inferred from homology"/>
<evidence type="ECO:0000256" key="6">
    <source>
        <dbReference type="ARBA" id="ARBA00023180"/>
    </source>
</evidence>
<dbReference type="PANTHER" id="PTHR12370">
    <property type="entry name" value="PHOSPHOLIPASE B-RELATED"/>
    <property type="match status" value="1"/>
</dbReference>
<dbReference type="InterPro" id="IPR007000">
    <property type="entry name" value="PLipase_B-like"/>
</dbReference>
<dbReference type="Pfam" id="PF04916">
    <property type="entry name" value="Phospholip_B"/>
    <property type="match status" value="1"/>
</dbReference>
<evidence type="ECO:0000313" key="9">
    <source>
        <dbReference type="Proteomes" id="UP000275408"/>
    </source>
</evidence>
<dbReference type="EMBL" id="RCHS01000867">
    <property type="protein sequence ID" value="RMX56314.1"/>
    <property type="molecule type" value="Genomic_DNA"/>
</dbReference>
<comment type="caution">
    <text evidence="8">The sequence shown here is derived from an EMBL/GenBank/DDBJ whole genome shotgun (WGS) entry which is preliminary data.</text>
</comment>
<keyword evidence="2 7" id="KW-0732">Signal</keyword>
<accession>A0A3M6URX5</accession>
<evidence type="ECO:0000313" key="8">
    <source>
        <dbReference type="EMBL" id="RMX56314.1"/>
    </source>
</evidence>
<dbReference type="AlphaFoldDB" id="A0A3M6URX5"/>
<dbReference type="Proteomes" id="UP000275408">
    <property type="component" value="Unassembled WGS sequence"/>
</dbReference>
<organism evidence="8 9">
    <name type="scientific">Pocillopora damicornis</name>
    <name type="common">Cauliflower coral</name>
    <name type="synonym">Millepora damicornis</name>
    <dbReference type="NCBI Taxonomy" id="46731"/>
    <lineage>
        <taxon>Eukaryota</taxon>
        <taxon>Metazoa</taxon>
        <taxon>Cnidaria</taxon>
        <taxon>Anthozoa</taxon>
        <taxon>Hexacorallia</taxon>
        <taxon>Scleractinia</taxon>
        <taxon>Astrocoeniina</taxon>
        <taxon>Pocilloporidae</taxon>
        <taxon>Pocillopora</taxon>
    </lineage>
</organism>
<feature type="signal peptide" evidence="7">
    <location>
        <begin position="1"/>
        <end position="21"/>
    </location>
</feature>
<protein>
    <recommendedName>
        <fullName evidence="7">Phospholipase B-like</fullName>
        <ecNumber evidence="7">3.1.1.-</ecNumber>
    </recommendedName>
</protein>
<evidence type="ECO:0000256" key="1">
    <source>
        <dbReference type="ARBA" id="ARBA00007835"/>
    </source>
</evidence>
<reference evidence="8 9" key="1">
    <citation type="journal article" date="2018" name="Sci. Rep.">
        <title>Comparative analysis of the Pocillopora damicornis genome highlights role of immune system in coral evolution.</title>
        <authorList>
            <person name="Cunning R."/>
            <person name="Bay R.A."/>
            <person name="Gillette P."/>
            <person name="Baker A.C."/>
            <person name="Traylor-Knowles N."/>
        </authorList>
    </citation>
    <scope>NUCLEOTIDE SEQUENCE [LARGE SCALE GENOMIC DNA]</scope>
    <source>
        <strain evidence="8">RSMAS</strain>
        <tissue evidence="8">Whole animal</tissue>
    </source>
</reference>
<dbReference type="OrthoDB" id="443524at2759"/>
<dbReference type="GO" id="GO:0005576">
    <property type="term" value="C:extracellular region"/>
    <property type="evidence" value="ECO:0007669"/>
    <property type="project" value="TreeGrafter"/>
</dbReference>
<sequence>MALTILKCFFLIFGYIIKAKGEESLASVVLGSDGETLLLKPGYDSSQPMAAWGKFDDKINSTGWTFLEIHSNASLSDAVQAKAAGMTEGSLTAELMHKSYQNTLAGYCDAEPEFCETLGKFLGDNLKWISEQIASNPTDKYWYQINLILKQFEGIKEGYLQNKSVPSIDDLGFLLIQADGDLESLEQALKKKKVHHVFGSGSCSALIKLLPGNKDLYISQVTWTSYAQMLRVFKFYDFPFTVSGNKGEIIPGRKASFSSYPGLMTSGDDFYMLSSGMVSQETTIGNSNPELWKYVYAEGIVLEWMRTLVANRLARTAAEWTYLFGTHNSGTYFPYIFNMSGTRESYEKFGSWFSYDGAPRAQMFKRDHNKVVDMDSMMKLMRYNDYKHDSLARCNCTPPYSGENAISARSDLNPADGKYPIAALGHRQHGGIDAKLTNSEMVKTLQCVAVSGPTHDQQPVFKWSTSGWKRPMGHPDAWDFEPVTVKWDDDLSDDF</sequence>
<dbReference type="GO" id="GO:0004620">
    <property type="term" value="F:phospholipase activity"/>
    <property type="evidence" value="ECO:0007669"/>
    <property type="project" value="InterPro"/>
</dbReference>
<evidence type="ECO:0000256" key="7">
    <source>
        <dbReference type="RuleBase" id="RU364138"/>
    </source>
</evidence>
<keyword evidence="3 7" id="KW-0378">Hydrolase</keyword>
<dbReference type="PANTHER" id="PTHR12370:SF3">
    <property type="entry name" value="PHOSPHOLIPASE B-LIKE 2-RELATED"/>
    <property type="match status" value="1"/>
</dbReference>
<keyword evidence="6" id="KW-0325">Glycoprotein</keyword>
<dbReference type="Gene3D" id="3.60.60.30">
    <property type="match status" value="2"/>
</dbReference>
<evidence type="ECO:0000256" key="3">
    <source>
        <dbReference type="ARBA" id="ARBA00022801"/>
    </source>
</evidence>